<reference evidence="1" key="1">
    <citation type="submission" date="2009-12" db="EMBL/GenBank/DDBJ databases">
        <authorList>
            <person name="Weinstock G."/>
            <person name="Sodergren E."/>
            <person name="Clifton S."/>
            <person name="Fulton L."/>
            <person name="Fulton B."/>
            <person name="Courtney L."/>
            <person name="Fronick C."/>
            <person name="Harrison M."/>
            <person name="Strong C."/>
            <person name="Farmer C."/>
            <person name="Delahaunty K."/>
            <person name="Markovic C."/>
            <person name="Hall O."/>
            <person name="Minx P."/>
            <person name="Tomlinson C."/>
            <person name="Mitreva M."/>
            <person name="Nelson J."/>
            <person name="Hou S."/>
            <person name="Wollam A."/>
            <person name="Pepin K.H."/>
            <person name="Johnson M."/>
            <person name="Bhonagiri V."/>
            <person name="Nash W.E."/>
            <person name="Warren W."/>
            <person name="Chinwalla A."/>
            <person name="Mardis E.R."/>
            <person name="Wilson R.K."/>
        </authorList>
    </citation>
    <scope>NUCLEOTIDE SEQUENCE [LARGE SCALE GENOMIC DNA]</scope>
    <source>
        <strain evidence="1">DSM 15176</strain>
    </source>
</reference>
<comment type="caution">
    <text evidence="1">The sequence shown here is derived from an EMBL/GenBank/DDBJ whole genome shotgun (WGS) entry which is preliminary data.</text>
</comment>
<protein>
    <submittedName>
        <fullName evidence="1">Uncharacterized protein</fullName>
    </submittedName>
</protein>
<dbReference type="HOGENOM" id="CLU_3297518_0_0_9"/>
<dbReference type="EMBL" id="ACBY02000040">
    <property type="protein sequence ID" value="EFB75084.1"/>
    <property type="molecule type" value="Genomic_DNA"/>
</dbReference>
<evidence type="ECO:0000313" key="2">
    <source>
        <dbReference type="Proteomes" id="UP000003438"/>
    </source>
</evidence>
<gene>
    <name evidence="1" type="ORF">SUBVAR_06608</name>
</gene>
<sequence length="40" mass="4550">MAKSPFPNSTPIYRVHYSTFCNPCGSELCSFLARKEPKEL</sequence>
<dbReference type="Proteomes" id="UP000003438">
    <property type="component" value="Unassembled WGS sequence"/>
</dbReference>
<proteinExistence type="predicted"/>
<keyword evidence="2" id="KW-1185">Reference proteome</keyword>
<evidence type="ECO:0000313" key="1">
    <source>
        <dbReference type="EMBL" id="EFB75084.1"/>
    </source>
</evidence>
<dbReference type="AlphaFoldDB" id="D1PQE0"/>
<dbReference type="STRING" id="411471.SUBVAR_06608"/>
<organism evidence="1 2">
    <name type="scientific">Subdoligranulum variabile DSM 15176</name>
    <dbReference type="NCBI Taxonomy" id="411471"/>
    <lineage>
        <taxon>Bacteria</taxon>
        <taxon>Bacillati</taxon>
        <taxon>Bacillota</taxon>
        <taxon>Clostridia</taxon>
        <taxon>Eubacteriales</taxon>
        <taxon>Oscillospiraceae</taxon>
        <taxon>Subdoligranulum</taxon>
    </lineage>
</organism>
<name>D1PQE0_9FIRM</name>
<accession>D1PQE0</accession>